<evidence type="ECO:0000313" key="2">
    <source>
        <dbReference type="Proteomes" id="UP000024404"/>
    </source>
</evidence>
<name>A0A8R1U0H5_ONCVO</name>
<reference evidence="2" key="1">
    <citation type="submission" date="2013-10" db="EMBL/GenBank/DDBJ databases">
        <title>Genome sequencing of Onchocerca volvulus.</title>
        <authorList>
            <person name="Cotton J."/>
            <person name="Tsai J."/>
            <person name="Stanley E."/>
            <person name="Tracey A."/>
            <person name="Holroyd N."/>
            <person name="Lustigman S."/>
            <person name="Berriman M."/>
        </authorList>
    </citation>
    <scope>NUCLEOTIDE SEQUENCE</scope>
</reference>
<sequence length="73" mass="8201">MIACQIRVSFILPGTDLGINYCSRLSGASAKPRDVDKPCHHLRIGINCKLIWKINFGEKLTHLDVFFDLLLSS</sequence>
<keyword evidence="2" id="KW-1185">Reference proteome</keyword>
<reference evidence="1" key="2">
    <citation type="submission" date="2022-06" db="UniProtKB">
        <authorList>
            <consortium name="EnsemblMetazoa"/>
        </authorList>
    </citation>
    <scope>IDENTIFICATION</scope>
</reference>
<accession>A0A8R1U0H5</accession>
<dbReference type="Proteomes" id="UP000024404">
    <property type="component" value="Unassembled WGS sequence"/>
</dbReference>
<proteinExistence type="predicted"/>
<dbReference type="EnsemblMetazoa" id="OVOC757.1">
    <property type="protein sequence ID" value="OVOC757.1"/>
    <property type="gene ID" value="WBGene00237566"/>
</dbReference>
<dbReference type="EMBL" id="CMVM020000020">
    <property type="status" value="NOT_ANNOTATED_CDS"/>
    <property type="molecule type" value="Genomic_DNA"/>
</dbReference>
<evidence type="ECO:0000313" key="1">
    <source>
        <dbReference type="EnsemblMetazoa" id="OVOC757.1"/>
    </source>
</evidence>
<organism evidence="1 2">
    <name type="scientific">Onchocerca volvulus</name>
    <dbReference type="NCBI Taxonomy" id="6282"/>
    <lineage>
        <taxon>Eukaryota</taxon>
        <taxon>Metazoa</taxon>
        <taxon>Ecdysozoa</taxon>
        <taxon>Nematoda</taxon>
        <taxon>Chromadorea</taxon>
        <taxon>Rhabditida</taxon>
        <taxon>Spirurina</taxon>
        <taxon>Spiruromorpha</taxon>
        <taxon>Filarioidea</taxon>
        <taxon>Onchocercidae</taxon>
        <taxon>Onchocerca</taxon>
    </lineage>
</organism>
<dbReference type="AlphaFoldDB" id="A0A8R1U0H5"/>
<protein>
    <submittedName>
        <fullName evidence="1">Uncharacterized protein</fullName>
    </submittedName>
</protein>